<organism evidence="3 4">
    <name type="scientific">Tanacetum coccineum</name>
    <dbReference type="NCBI Taxonomy" id="301880"/>
    <lineage>
        <taxon>Eukaryota</taxon>
        <taxon>Viridiplantae</taxon>
        <taxon>Streptophyta</taxon>
        <taxon>Embryophyta</taxon>
        <taxon>Tracheophyta</taxon>
        <taxon>Spermatophyta</taxon>
        <taxon>Magnoliopsida</taxon>
        <taxon>eudicotyledons</taxon>
        <taxon>Gunneridae</taxon>
        <taxon>Pentapetalae</taxon>
        <taxon>asterids</taxon>
        <taxon>campanulids</taxon>
        <taxon>Asterales</taxon>
        <taxon>Asteraceae</taxon>
        <taxon>Asteroideae</taxon>
        <taxon>Anthemideae</taxon>
        <taxon>Anthemidinae</taxon>
        <taxon>Tanacetum</taxon>
    </lineage>
</organism>
<feature type="coiled-coil region" evidence="1">
    <location>
        <begin position="203"/>
        <end position="230"/>
    </location>
</feature>
<keyword evidence="1" id="KW-0175">Coiled coil</keyword>
<feature type="compositionally biased region" description="Basic and acidic residues" evidence="2">
    <location>
        <begin position="8"/>
        <end position="29"/>
    </location>
</feature>
<gene>
    <name evidence="3" type="ORF">Tco_1093920</name>
</gene>
<proteinExistence type="predicted"/>
<evidence type="ECO:0000313" key="3">
    <source>
        <dbReference type="EMBL" id="GJT98402.1"/>
    </source>
</evidence>
<dbReference type="EMBL" id="BQNB010020671">
    <property type="protein sequence ID" value="GJT98402.1"/>
    <property type="molecule type" value="Genomic_DNA"/>
</dbReference>
<keyword evidence="4" id="KW-1185">Reference proteome</keyword>
<comment type="caution">
    <text evidence="3">The sequence shown here is derived from an EMBL/GenBank/DDBJ whole genome shotgun (WGS) entry which is preliminary data.</text>
</comment>
<name>A0ABQ5IE32_9ASTR</name>
<reference evidence="3" key="1">
    <citation type="journal article" date="2022" name="Int. J. Mol. Sci.">
        <title>Draft Genome of Tanacetum Coccineum: Genomic Comparison of Closely Related Tanacetum-Family Plants.</title>
        <authorList>
            <person name="Yamashiro T."/>
            <person name="Shiraishi A."/>
            <person name="Nakayama K."/>
            <person name="Satake H."/>
        </authorList>
    </citation>
    <scope>NUCLEOTIDE SEQUENCE</scope>
</reference>
<evidence type="ECO:0000313" key="4">
    <source>
        <dbReference type="Proteomes" id="UP001151760"/>
    </source>
</evidence>
<evidence type="ECO:0000256" key="2">
    <source>
        <dbReference type="SAM" id="MobiDB-lite"/>
    </source>
</evidence>
<feature type="region of interest" description="Disordered" evidence="2">
    <location>
        <begin position="352"/>
        <end position="374"/>
    </location>
</feature>
<sequence length="541" mass="63370">MDAEEVEGSSKRAGSELRQKSSKNQKTDDDKETAELQMLVEITPGEEEVAVDAIPLATKPPVIVDYKIHKEEKTNYYKITRADGSFKLYKVFSQLLKSFDREDLETLWRLVKAKHGETRPLEGYKRVLWGDLKVMFEPHVEDAVWRELREGKVMIWKLFDSCGVHFMRFSNLQVYMLVEKKYPLTPATITDMLNKKLQADHLNEIAAQRLQAELDEEVRLEREKEEEASNVALIEEWDDVQAMIDADYELAARLHAEEQGELTVEEKSRLFVELMNEKKKHFARLRAEEQRRKPLTKAQKRNQMCTYLKNMVGFTHNQLKNKSFDEVQKAFDKTMSWIDFFVSMDSKVVKGSKDKAEGSKKRTRKGLGEESVKRQKLEDDAEKAELKECLEIVLDNDEAINVEPLAIKSPIVDWKIHSLGIVSYYIVERANGSYKMYKFFSEMLKDFDRQDLLDMYKLVKERYKTIRPEAEALVLWGNFITMFEPSAEDEIWKNQEDYTLISWQLFDSCGVHSLLMDTVYIHMLVERTYPLTQLTLERMLN</sequence>
<evidence type="ECO:0000256" key="1">
    <source>
        <dbReference type="SAM" id="Coils"/>
    </source>
</evidence>
<dbReference type="Proteomes" id="UP001151760">
    <property type="component" value="Unassembled WGS sequence"/>
</dbReference>
<accession>A0ABQ5IE32</accession>
<reference evidence="3" key="2">
    <citation type="submission" date="2022-01" db="EMBL/GenBank/DDBJ databases">
        <authorList>
            <person name="Yamashiro T."/>
            <person name="Shiraishi A."/>
            <person name="Satake H."/>
            <person name="Nakayama K."/>
        </authorList>
    </citation>
    <scope>NUCLEOTIDE SEQUENCE</scope>
</reference>
<protein>
    <submittedName>
        <fullName evidence="3">Uncharacterized protein</fullName>
    </submittedName>
</protein>
<feature type="region of interest" description="Disordered" evidence="2">
    <location>
        <begin position="1"/>
        <end position="33"/>
    </location>
</feature>